<feature type="compositionally biased region" description="Polar residues" evidence="2">
    <location>
        <begin position="289"/>
        <end position="301"/>
    </location>
</feature>
<comment type="caution">
    <text evidence="4">The sequence shown here is derived from an EMBL/GenBank/DDBJ whole genome shotgun (WGS) entry which is preliminary data.</text>
</comment>
<gene>
    <name evidence="4" type="ORF">GH714_019183</name>
</gene>
<dbReference type="CDD" id="cd00303">
    <property type="entry name" value="retropepsin_like"/>
    <property type="match status" value="1"/>
</dbReference>
<evidence type="ECO:0000259" key="3">
    <source>
        <dbReference type="Pfam" id="PF03732"/>
    </source>
</evidence>
<dbReference type="PANTHER" id="PTHR12917:SF18">
    <property type="entry name" value="DNA DAMAGE-INDUCIBLE PROTEIN 1-LIKE"/>
    <property type="match status" value="1"/>
</dbReference>
<feature type="region of interest" description="Disordered" evidence="2">
    <location>
        <begin position="496"/>
        <end position="533"/>
    </location>
</feature>
<dbReference type="InterPro" id="IPR005162">
    <property type="entry name" value="Retrotrans_gag_dom"/>
</dbReference>
<dbReference type="InterPro" id="IPR021109">
    <property type="entry name" value="Peptidase_aspartic_dom_sf"/>
</dbReference>
<evidence type="ECO:0000313" key="5">
    <source>
        <dbReference type="Proteomes" id="UP000467840"/>
    </source>
</evidence>
<feature type="compositionally biased region" description="Basic and acidic residues" evidence="2">
    <location>
        <begin position="303"/>
        <end position="319"/>
    </location>
</feature>
<dbReference type="EMBL" id="JAAGAX010000016">
    <property type="protein sequence ID" value="KAF2288858.1"/>
    <property type="molecule type" value="Genomic_DNA"/>
</dbReference>
<organism evidence="4 5">
    <name type="scientific">Hevea brasiliensis</name>
    <name type="common">Para rubber tree</name>
    <name type="synonym">Siphonia brasiliensis</name>
    <dbReference type="NCBI Taxonomy" id="3981"/>
    <lineage>
        <taxon>Eukaryota</taxon>
        <taxon>Viridiplantae</taxon>
        <taxon>Streptophyta</taxon>
        <taxon>Embryophyta</taxon>
        <taxon>Tracheophyta</taxon>
        <taxon>Spermatophyta</taxon>
        <taxon>Magnoliopsida</taxon>
        <taxon>eudicotyledons</taxon>
        <taxon>Gunneridae</taxon>
        <taxon>Pentapetalae</taxon>
        <taxon>rosids</taxon>
        <taxon>fabids</taxon>
        <taxon>Malpighiales</taxon>
        <taxon>Euphorbiaceae</taxon>
        <taxon>Crotonoideae</taxon>
        <taxon>Micrandreae</taxon>
        <taxon>Hevea</taxon>
    </lineage>
</organism>
<feature type="compositionally biased region" description="Basic and acidic residues" evidence="2">
    <location>
        <begin position="273"/>
        <end position="288"/>
    </location>
</feature>
<dbReference type="Gene3D" id="2.40.70.10">
    <property type="entry name" value="Acid Proteases"/>
    <property type="match status" value="1"/>
</dbReference>
<evidence type="ECO:0000256" key="2">
    <source>
        <dbReference type="SAM" id="MobiDB-lite"/>
    </source>
</evidence>
<keyword evidence="1" id="KW-0175">Coiled coil</keyword>
<keyword evidence="5" id="KW-1185">Reference proteome</keyword>
<evidence type="ECO:0000256" key="1">
    <source>
        <dbReference type="SAM" id="Coils"/>
    </source>
</evidence>
<feature type="domain" description="Retrotransposon gag" evidence="3">
    <location>
        <begin position="151"/>
        <end position="244"/>
    </location>
</feature>
<dbReference type="SUPFAM" id="SSF50630">
    <property type="entry name" value="Acid proteases"/>
    <property type="match status" value="1"/>
</dbReference>
<dbReference type="PANTHER" id="PTHR12917">
    <property type="entry name" value="ASPARTYL PROTEASE DDI-RELATED"/>
    <property type="match status" value="1"/>
</dbReference>
<sequence>MDGEEKFEEMDTCLMELDGRMEELQGDMQGALNAAIDKLASEGESLCLSQMGEYAALRDENRSLKEQLDQAMGKLKEVEQQVSLVAMAMARGGVATASGASLVIPSRVEVPKPSVYSGARNAKEIDNFLWSLEQYFRAIGITDDAKKVDHAPLYLVDTAMVWWRWRHGDMDKGLCTITSWDKFKREVKRQFYPENAAHEARARLRRLSHKGSIRDYVKDFMETLLEIPDYPDAKALFAFTDGLQTWAQMEIERRGARDLATAISRAKSLVEFQRSERSRLSPQKDRSKGGNSQGKDGSSKSYKPKEGHPRSQREDREEQALGVVEEREETPFQPRKATMGSLQLSALKVQEKGTINVEKGRPLVQIKVGGQELRALLDTVASHNFLTVEEARRLGIPYEKEMGWLKAVNSTPNLIHGVAHDTKVRIGDWHGTLDFFVVSMDDSQCILGVKFVDRAKAIPMIFANSMCITEGGGTCVVPLLRGKASNTLATMHVEMHEPSSAAQGERQLGKGGGTPMKDLKECQRGHTPKLRKG</sequence>
<feature type="coiled-coil region" evidence="1">
    <location>
        <begin position="14"/>
        <end position="81"/>
    </location>
</feature>
<feature type="region of interest" description="Disordered" evidence="2">
    <location>
        <begin position="272"/>
        <end position="334"/>
    </location>
</feature>
<evidence type="ECO:0000313" key="4">
    <source>
        <dbReference type="EMBL" id="KAF2288858.1"/>
    </source>
</evidence>
<name>A0A6A6KLQ4_HEVBR</name>
<accession>A0A6A6KLQ4</accession>
<reference evidence="4 5" key="1">
    <citation type="journal article" date="2020" name="Mol. Plant">
        <title>The Chromosome-Based Rubber Tree Genome Provides New Insights into Spurge Genome Evolution and Rubber Biosynthesis.</title>
        <authorList>
            <person name="Liu J."/>
            <person name="Shi C."/>
            <person name="Shi C.C."/>
            <person name="Li W."/>
            <person name="Zhang Q.J."/>
            <person name="Zhang Y."/>
            <person name="Li K."/>
            <person name="Lu H.F."/>
            <person name="Shi C."/>
            <person name="Zhu S.T."/>
            <person name="Xiao Z.Y."/>
            <person name="Nan H."/>
            <person name="Yue Y."/>
            <person name="Zhu X.G."/>
            <person name="Wu Y."/>
            <person name="Hong X.N."/>
            <person name="Fan G.Y."/>
            <person name="Tong Y."/>
            <person name="Zhang D."/>
            <person name="Mao C.L."/>
            <person name="Liu Y.L."/>
            <person name="Hao S.J."/>
            <person name="Liu W.Q."/>
            <person name="Lv M.Q."/>
            <person name="Zhang H.B."/>
            <person name="Liu Y."/>
            <person name="Hu-Tang G.R."/>
            <person name="Wang J.P."/>
            <person name="Wang J.H."/>
            <person name="Sun Y.H."/>
            <person name="Ni S.B."/>
            <person name="Chen W.B."/>
            <person name="Zhang X.C."/>
            <person name="Jiao Y.N."/>
            <person name="Eichler E.E."/>
            <person name="Li G.H."/>
            <person name="Liu X."/>
            <person name="Gao L.Z."/>
        </authorList>
    </citation>
    <scope>NUCLEOTIDE SEQUENCE [LARGE SCALE GENOMIC DNA]</scope>
    <source>
        <strain evidence="5">cv. GT1</strain>
        <tissue evidence="4">Leaf</tissue>
    </source>
</reference>
<protein>
    <recommendedName>
        <fullName evidence="3">Retrotransposon gag domain-containing protein</fullName>
    </recommendedName>
</protein>
<proteinExistence type="predicted"/>
<dbReference type="Proteomes" id="UP000467840">
    <property type="component" value="Chromosome 8"/>
</dbReference>
<dbReference type="Pfam" id="PF03732">
    <property type="entry name" value="Retrotrans_gag"/>
    <property type="match status" value="1"/>
</dbReference>
<dbReference type="AlphaFoldDB" id="A0A6A6KLQ4"/>
<dbReference type="Pfam" id="PF13975">
    <property type="entry name" value="gag-asp_proteas"/>
    <property type="match status" value="1"/>
</dbReference>